<feature type="signal peptide" evidence="1">
    <location>
        <begin position="1"/>
        <end position="21"/>
    </location>
</feature>
<evidence type="ECO:0000313" key="3">
    <source>
        <dbReference type="Proteomes" id="UP000254848"/>
    </source>
</evidence>
<feature type="chain" id="PRO_5016629653" evidence="1">
    <location>
        <begin position="22"/>
        <end position="106"/>
    </location>
</feature>
<keyword evidence="1" id="KW-0732">Signal</keyword>
<dbReference type="OrthoDB" id="6566253at2"/>
<evidence type="ECO:0000313" key="2">
    <source>
        <dbReference type="EMBL" id="RDK90839.1"/>
    </source>
</evidence>
<proteinExistence type="predicted"/>
<keyword evidence="3" id="KW-1185">Reference proteome</keyword>
<accession>A0A370QPZ9</accession>
<name>A0A370QPZ9_9GAMM</name>
<comment type="caution">
    <text evidence="2">The sequence shown here is derived from an EMBL/GenBank/DDBJ whole genome shotgun (WGS) entry which is preliminary data.</text>
</comment>
<dbReference type="RefSeq" id="WP_115458663.1">
    <property type="nucleotide sequence ID" value="NZ_QRAP01000005.1"/>
</dbReference>
<organism evidence="2 3">
    <name type="scientific">Enterobacillus tribolii</name>
    <dbReference type="NCBI Taxonomy" id="1487935"/>
    <lineage>
        <taxon>Bacteria</taxon>
        <taxon>Pseudomonadati</taxon>
        <taxon>Pseudomonadota</taxon>
        <taxon>Gammaproteobacteria</taxon>
        <taxon>Enterobacterales</taxon>
        <taxon>Hafniaceae</taxon>
        <taxon>Enterobacillus</taxon>
    </lineage>
</organism>
<protein>
    <submittedName>
        <fullName evidence="2">Uncharacterized protein</fullName>
    </submittedName>
</protein>
<evidence type="ECO:0000256" key="1">
    <source>
        <dbReference type="SAM" id="SignalP"/>
    </source>
</evidence>
<dbReference type="Proteomes" id="UP000254848">
    <property type="component" value="Unassembled WGS sequence"/>
</dbReference>
<dbReference type="AlphaFoldDB" id="A0A370QPZ9"/>
<sequence length="106" mass="11816">MRLIHTLLIASMGLLSVNAMAATNAQKCLTYAKGEMKGNIEVMNLLNQIVINNDDVQEYKYDKNIGKQHIATEIVINAHSSQEILGKIVCLLENDNPLYSLFIPLD</sequence>
<gene>
    <name evidence="2" type="ORF">C8D90_105119</name>
</gene>
<reference evidence="2 3" key="1">
    <citation type="submission" date="2018-07" db="EMBL/GenBank/DDBJ databases">
        <title>Genomic Encyclopedia of Type Strains, Phase IV (KMG-IV): sequencing the most valuable type-strain genomes for metagenomic binning, comparative biology and taxonomic classification.</title>
        <authorList>
            <person name="Goeker M."/>
        </authorList>
    </citation>
    <scope>NUCLEOTIDE SEQUENCE [LARGE SCALE GENOMIC DNA]</scope>
    <source>
        <strain evidence="2 3">DSM 103736</strain>
    </source>
</reference>
<dbReference type="EMBL" id="QRAP01000005">
    <property type="protein sequence ID" value="RDK90839.1"/>
    <property type="molecule type" value="Genomic_DNA"/>
</dbReference>